<comment type="caution">
    <text evidence="1">The sequence shown here is derived from an EMBL/GenBank/DDBJ whole genome shotgun (WGS) entry which is preliminary data.</text>
</comment>
<dbReference type="Proteomes" id="UP000822688">
    <property type="component" value="Chromosome 2"/>
</dbReference>
<evidence type="ECO:0000313" key="2">
    <source>
        <dbReference type="Proteomes" id="UP000822688"/>
    </source>
</evidence>
<dbReference type="EMBL" id="CM026422">
    <property type="protein sequence ID" value="KAG0585694.1"/>
    <property type="molecule type" value="Genomic_DNA"/>
</dbReference>
<organism evidence="1 2">
    <name type="scientific">Ceratodon purpureus</name>
    <name type="common">Fire moss</name>
    <name type="synonym">Dicranum purpureum</name>
    <dbReference type="NCBI Taxonomy" id="3225"/>
    <lineage>
        <taxon>Eukaryota</taxon>
        <taxon>Viridiplantae</taxon>
        <taxon>Streptophyta</taxon>
        <taxon>Embryophyta</taxon>
        <taxon>Bryophyta</taxon>
        <taxon>Bryophytina</taxon>
        <taxon>Bryopsida</taxon>
        <taxon>Dicranidae</taxon>
        <taxon>Pseudoditrichales</taxon>
        <taxon>Ditrichaceae</taxon>
        <taxon>Ceratodon</taxon>
    </lineage>
</organism>
<evidence type="ECO:0000313" key="1">
    <source>
        <dbReference type="EMBL" id="KAG0585694.1"/>
    </source>
</evidence>
<name>A0A8T0IPM4_CERPU</name>
<accession>A0A8T0IPM4</accession>
<gene>
    <name evidence="1" type="ORF">KC19_2G030400</name>
</gene>
<keyword evidence="2" id="KW-1185">Reference proteome</keyword>
<protein>
    <submittedName>
        <fullName evidence="1">Uncharacterized protein</fullName>
    </submittedName>
</protein>
<proteinExistence type="predicted"/>
<dbReference type="AlphaFoldDB" id="A0A8T0IPM4"/>
<sequence length="63" mass="7422">MSQYAITNLTSLVNVLSLRNRHYQKGKCAPLNLNRSMMNRSYTGQRKLLPHWTALIRKTLQKY</sequence>
<reference evidence="1" key="1">
    <citation type="submission" date="2020-06" db="EMBL/GenBank/DDBJ databases">
        <title>WGS assembly of Ceratodon purpureus strain R40.</title>
        <authorList>
            <person name="Carey S.B."/>
            <person name="Jenkins J."/>
            <person name="Shu S."/>
            <person name="Lovell J.T."/>
            <person name="Sreedasyam A."/>
            <person name="Maumus F."/>
            <person name="Tiley G.P."/>
            <person name="Fernandez-Pozo N."/>
            <person name="Barry K."/>
            <person name="Chen C."/>
            <person name="Wang M."/>
            <person name="Lipzen A."/>
            <person name="Daum C."/>
            <person name="Saski C.A."/>
            <person name="Payton A.C."/>
            <person name="Mcbreen J.C."/>
            <person name="Conrad R.E."/>
            <person name="Kollar L.M."/>
            <person name="Olsson S."/>
            <person name="Huttunen S."/>
            <person name="Landis J.B."/>
            <person name="Wickett N.J."/>
            <person name="Johnson M.G."/>
            <person name="Rensing S.A."/>
            <person name="Grimwood J."/>
            <person name="Schmutz J."/>
            <person name="Mcdaniel S.F."/>
        </authorList>
    </citation>
    <scope>NUCLEOTIDE SEQUENCE</scope>
    <source>
        <strain evidence="1">R40</strain>
    </source>
</reference>